<evidence type="ECO:0000256" key="9">
    <source>
        <dbReference type="ARBA" id="ARBA00022737"/>
    </source>
</evidence>
<keyword evidence="20" id="KW-1185">Reference proteome</keyword>
<proteinExistence type="inferred from homology"/>
<dbReference type="InterPro" id="IPR034267">
    <property type="entry name" value="CuRO_3_AAO"/>
</dbReference>
<evidence type="ECO:0000256" key="2">
    <source>
        <dbReference type="ARBA" id="ARBA00004613"/>
    </source>
</evidence>
<dbReference type="InterPro" id="IPR011706">
    <property type="entry name" value="Cu-oxidase_C"/>
</dbReference>
<comment type="subunit">
    <text evidence="4">Dimer.</text>
</comment>
<protein>
    <recommendedName>
        <fullName evidence="6">L-ascorbate oxidase</fullName>
        <ecNumber evidence="5">1.10.3.3</ecNumber>
    </recommendedName>
</protein>
<gene>
    <name evidence="19" type="ORF">FH972_002708</name>
</gene>
<dbReference type="EC" id="1.10.3.3" evidence="5"/>
<comment type="similarity">
    <text evidence="3">Belongs to the multicopper oxidase family.</text>
</comment>
<evidence type="ECO:0000256" key="4">
    <source>
        <dbReference type="ARBA" id="ARBA00011473"/>
    </source>
</evidence>
<evidence type="ECO:0000259" key="17">
    <source>
        <dbReference type="Pfam" id="PF07731"/>
    </source>
</evidence>
<dbReference type="AlphaFoldDB" id="A0A5N6QIS9"/>
<evidence type="ECO:0000256" key="3">
    <source>
        <dbReference type="ARBA" id="ARBA00010609"/>
    </source>
</evidence>
<keyword evidence="13" id="KW-0325">Glycoprotein</keyword>
<organism evidence="19 20">
    <name type="scientific">Carpinus fangiana</name>
    <dbReference type="NCBI Taxonomy" id="176857"/>
    <lineage>
        <taxon>Eukaryota</taxon>
        <taxon>Viridiplantae</taxon>
        <taxon>Streptophyta</taxon>
        <taxon>Embryophyta</taxon>
        <taxon>Tracheophyta</taxon>
        <taxon>Spermatophyta</taxon>
        <taxon>Magnoliopsida</taxon>
        <taxon>eudicotyledons</taxon>
        <taxon>Gunneridae</taxon>
        <taxon>Pentapetalae</taxon>
        <taxon>rosids</taxon>
        <taxon>fabids</taxon>
        <taxon>Fagales</taxon>
        <taxon>Betulaceae</taxon>
        <taxon>Carpinus</taxon>
    </lineage>
</organism>
<dbReference type="EMBL" id="CM017321">
    <property type="protein sequence ID" value="KAE7998133.1"/>
    <property type="molecule type" value="Genomic_DNA"/>
</dbReference>
<evidence type="ECO:0000259" key="16">
    <source>
        <dbReference type="Pfam" id="PF00394"/>
    </source>
</evidence>
<dbReference type="Pfam" id="PF00394">
    <property type="entry name" value="Cu-oxidase"/>
    <property type="match status" value="1"/>
</dbReference>
<dbReference type="GO" id="GO:0005507">
    <property type="term" value="F:copper ion binding"/>
    <property type="evidence" value="ECO:0007669"/>
    <property type="project" value="InterPro"/>
</dbReference>
<dbReference type="InterPro" id="IPR017760">
    <property type="entry name" value="L-ascorbate_oxidase_pln"/>
</dbReference>
<dbReference type="GO" id="GO:0008447">
    <property type="term" value="F:L-ascorbate oxidase activity"/>
    <property type="evidence" value="ECO:0007669"/>
    <property type="project" value="UniProtKB-EC"/>
</dbReference>
<dbReference type="FunFam" id="2.60.40.420:FF:000045">
    <property type="entry name" value="Laccase 2"/>
    <property type="match status" value="1"/>
</dbReference>
<feature type="chain" id="PRO_5024439839" description="L-ascorbate oxidase" evidence="15">
    <location>
        <begin position="32"/>
        <end position="577"/>
    </location>
</feature>
<dbReference type="Gene3D" id="2.60.40.420">
    <property type="entry name" value="Cupredoxins - blue copper proteins"/>
    <property type="match status" value="3"/>
</dbReference>
<comment type="catalytic activity">
    <reaction evidence="14">
        <text>4 L-ascorbate + O2 = 4 monodehydro-L-ascorbate radical + 2 H2O</text>
        <dbReference type="Rhea" id="RHEA:30243"/>
        <dbReference type="ChEBI" id="CHEBI:15377"/>
        <dbReference type="ChEBI" id="CHEBI:15379"/>
        <dbReference type="ChEBI" id="CHEBI:38290"/>
        <dbReference type="ChEBI" id="CHEBI:59513"/>
        <dbReference type="EC" id="1.10.3.3"/>
    </reaction>
</comment>
<dbReference type="PROSITE" id="PS00079">
    <property type="entry name" value="MULTICOPPER_OXIDASE1"/>
    <property type="match status" value="1"/>
</dbReference>
<feature type="domain" description="Plastocyanin-like" evidence="18">
    <location>
        <begin position="41"/>
        <end position="155"/>
    </location>
</feature>
<dbReference type="GO" id="GO:0005576">
    <property type="term" value="C:extracellular region"/>
    <property type="evidence" value="ECO:0007669"/>
    <property type="project" value="UniProtKB-SubCell"/>
</dbReference>
<keyword evidence="8" id="KW-0479">Metal-binding</keyword>
<dbReference type="Pfam" id="PF07732">
    <property type="entry name" value="Cu-oxidase_3"/>
    <property type="match status" value="1"/>
</dbReference>
<dbReference type="Pfam" id="PF07731">
    <property type="entry name" value="Cu-oxidase_2"/>
    <property type="match status" value="1"/>
</dbReference>
<reference evidence="19 20" key="1">
    <citation type="submission" date="2019-06" db="EMBL/GenBank/DDBJ databases">
        <title>A chromosomal-level reference genome of Carpinus fangiana (Coryloideae, Betulaceae).</title>
        <authorList>
            <person name="Yang X."/>
            <person name="Wang Z."/>
            <person name="Zhang L."/>
            <person name="Hao G."/>
            <person name="Liu J."/>
            <person name="Yang Y."/>
        </authorList>
    </citation>
    <scope>NUCLEOTIDE SEQUENCE [LARGE SCALE GENOMIC DNA]</scope>
    <source>
        <strain evidence="19">Cfa_2016G</strain>
        <tissue evidence="19">Leaf</tissue>
    </source>
</reference>
<evidence type="ECO:0000313" key="20">
    <source>
        <dbReference type="Proteomes" id="UP000327013"/>
    </source>
</evidence>
<dbReference type="InterPro" id="IPR001117">
    <property type="entry name" value="Cu-oxidase_2nd"/>
</dbReference>
<dbReference type="InterPro" id="IPR002355">
    <property type="entry name" value="Cu_oxidase_Cu_BS"/>
</dbReference>
<evidence type="ECO:0000256" key="13">
    <source>
        <dbReference type="ARBA" id="ARBA00023180"/>
    </source>
</evidence>
<comment type="subcellular location">
    <subcellularLocation>
        <location evidence="2">Secreted</location>
    </subcellularLocation>
</comment>
<dbReference type="InterPro" id="IPR008972">
    <property type="entry name" value="Cupredoxin"/>
</dbReference>
<evidence type="ECO:0000313" key="19">
    <source>
        <dbReference type="EMBL" id="KAE7998133.1"/>
    </source>
</evidence>
<evidence type="ECO:0000259" key="18">
    <source>
        <dbReference type="Pfam" id="PF07732"/>
    </source>
</evidence>
<dbReference type="InterPro" id="IPR011707">
    <property type="entry name" value="Cu-oxidase-like_N"/>
</dbReference>
<accession>A0A5N6QIS9</accession>
<keyword evidence="11" id="KW-0186">Copper</keyword>
<dbReference type="PANTHER" id="PTHR11709:SF218">
    <property type="entry name" value="L-ASCORBATE OXIDASE"/>
    <property type="match status" value="1"/>
</dbReference>
<evidence type="ECO:0000256" key="14">
    <source>
        <dbReference type="ARBA" id="ARBA00048908"/>
    </source>
</evidence>
<comment type="cofactor">
    <cofactor evidence="1">
        <name>Cu cation</name>
        <dbReference type="ChEBI" id="CHEBI:23378"/>
    </cofactor>
</comment>
<feature type="domain" description="Plastocyanin-like" evidence="17">
    <location>
        <begin position="439"/>
        <end position="554"/>
    </location>
</feature>
<feature type="signal peptide" evidence="15">
    <location>
        <begin position="1"/>
        <end position="31"/>
    </location>
</feature>
<dbReference type="OrthoDB" id="2121828at2759"/>
<evidence type="ECO:0000256" key="1">
    <source>
        <dbReference type="ARBA" id="ARBA00001935"/>
    </source>
</evidence>
<evidence type="ECO:0000256" key="15">
    <source>
        <dbReference type="SAM" id="SignalP"/>
    </source>
</evidence>
<dbReference type="NCBIfam" id="TIGR03388">
    <property type="entry name" value="ascorbase"/>
    <property type="match status" value="1"/>
</dbReference>
<evidence type="ECO:0000256" key="6">
    <source>
        <dbReference type="ARBA" id="ARBA00022095"/>
    </source>
</evidence>
<evidence type="ECO:0000256" key="12">
    <source>
        <dbReference type="ARBA" id="ARBA00023157"/>
    </source>
</evidence>
<sequence>MVEILQYRKIMLKLLALCLLTSLMYVQTGEAARIRHYKWEVKYEYKSPDCYKKLAITINGRSPGPTILAQEGDTVIVEVKNSLMLENLAIHWHGIRQIGTPGMDGTEGVTQCPVLPGDTFKYEFKVDRPGTYLYHAHYGMQREAGLYGSIRVSPADGKTEPFAYDYDRSIILNDWYHKSTYEQATGLSSIPFVWVGEPQSLLIQGRGKFNCSSAPSGPGVCNASNPECSPYVMTIIPGKTYRLRVSSLTALSALSFQIEGHNMTVVEADGHYVEPFVVDNLFMYSGETYSVLIKADQDPSRNYWMTTNVVSREPNTTDGLAIFNYYPNHPRRSPPTTPPAGPMWNDPTARLAQSQAIKARQGSISTPPETSNRTIVFLNTQNRVNGYTRWAVNNVSFTLPHTPYLVAEKYNLRHVYNQSPPPTGYDFEKYNIYDVPANTNASLSDGIYRLEFNTTVDIILQNAVSMGGTTSETHPWHLHGHDFWVLGYGTGKFDINEDPKKYNLVNPIMKNTVPVHPYGWTALRFKADNPGVWLFHCHIESHFHMGMGVVFEEGIEKVGNLPSSIMGCGESKGLGNP</sequence>
<dbReference type="PANTHER" id="PTHR11709">
    <property type="entry name" value="MULTI-COPPER OXIDASE"/>
    <property type="match status" value="1"/>
</dbReference>
<evidence type="ECO:0000256" key="7">
    <source>
        <dbReference type="ARBA" id="ARBA00022525"/>
    </source>
</evidence>
<keyword evidence="10" id="KW-0560">Oxidoreductase</keyword>
<dbReference type="PROSITE" id="PS00080">
    <property type="entry name" value="MULTICOPPER_OXIDASE2"/>
    <property type="match status" value="1"/>
</dbReference>
<dbReference type="CDD" id="cd13893">
    <property type="entry name" value="CuRO_3_AAO"/>
    <property type="match status" value="1"/>
</dbReference>
<keyword evidence="15" id="KW-0732">Signal</keyword>
<evidence type="ECO:0000256" key="10">
    <source>
        <dbReference type="ARBA" id="ARBA00023002"/>
    </source>
</evidence>
<evidence type="ECO:0000256" key="8">
    <source>
        <dbReference type="ARBA" id="ARBA00022723"/>
    </source>
</evidence>
<dbReference type="SUPFAM" id="SSF49503">
    <property type="entry name" value="Cupredoxins"/>
    <property type="match status" value="3"/>
</dbReference>
<feature type="domain" description="Plastocyanin-like" evidence="16">
    <location>
        <begin position="169"/>
        <end position="327"/>
    </location>
</feature>
<dbReference type="Proteomes" id="UP000327013">
    <property type="component" value="Chromosome 1"/>
</dbReference>
<evidence type="ECO:0000256" key="11">
    <source>
        <dbReference type="ARBA" id="ARBA00023008"/>
    </source>
</evidence>
<dbReference type="InterPro" id="IPR045087">
    <property type="entry name" value="Cu-oxidase_fam"/>
</dbReference>
<keyword evidence="12" id="KW-1015">Disulfide bond</keyword>
<keyword evidence="9" id="KW-0677">Repeat</keyword>
<evidence type="ECO:0000256" key="5">
    <source>
        <dbReference type="ARBA" id="ARBA00012301"/>
    </source>
</evidence>
<keyword evidence="7" id="KW-0964">Secreted</keyword>
<dbReference type="InterPro" id="IPR033138">
    <property type="entry name" value="Cu_oxidase_CS"/>
</dbReference>
<name>A0A5N6QIS9_9ROSI</name>